<gene>
    <name evidence="2" type="ORF">BJY01DRAFT_240459</name>
</gene>
<organism evidence="2 3">
    <name type="scientific">Aspergillus pseudoustus</name>
    <dbReference type="NCBI Taxonomy" id="1810923"/>
    <lineage>
        <taxon>Eukaryota</taxon>
        <taxon>Fungi</taxon>
        <taxon>Dikarya</taxon>
        <taxon>Ascomycota</taxon>
        <taxon>Pezizomycotina</taxon>
        <taxon>Eurotiomycetes</taxon>
        <taxon>Eurotiomycetidae</taxon>
        <taxon>Eurotiales</taxon>
        <taxon>Aspergillaceae</taxon>
        <taxon>Aspergillus</taxon>
        <taxon>Aspergillus subgen. Nidulantes</taxon>
    </lineage>
</organism>
<dbReference type="PANTHER" id="PTHR39596:SF3">
    <property type="entry name" value="HETEROKARYON INCOMPATIBILITY DOMAIN-CONTAINING PROTEIN"/>
    <property type="match status" value="1"/>
</dbReference>
<dbReference type="InterPro" id="IPR010730">
    <property type="entry name" value="HET"/>
</dbReference>
<evidence type="ECO:0000313" key="2">
    <source>
        <dbReference type="EMBL" id="KAL2830169.1"/>
    </source>
</evidence>
<comment type="caution">
    <text evidence="2">The sequence shown here is derived from an EMBL/GenBank/DDBJ whole genome shotgun (WGS) entry which is preliminary data.</text>
</comment>
<proteinExistence type="predicted"/>
<sequence>MEHLPLPSGARHFITAPYEAPEGNWYKNEGFLAFPSRRGWSEENLRGGDDLCREDRDDPAGFYQHTKKNLAEAEQFFQTWLFFGLAIDVLAVGDVKASTDTFLKPRGQTKARIVDTSNLPGLLTTWEANLKRKGADASTFLDLNARFERAAEVLDRFCAITDPAEHRPLETNKPRPWPVRDEIATTMIALASTLRQAALHACGEGTGIDPTAPWPAHARSRILARRLQRKACIADVTTALKQLPVDGHYFLAASPGLDSEELDHHAACLRAHCLYDYDENMYVTRHTNDKYHLGERCPDTVEYGGQLGPERGLTGWVHAVHTILDKKAVPIALWVKGLKKLWSVEYHFEGRRRPDYVAISHVWADGKGNPKANALPLCQIERIQRLVEGVRWEGRKEVPANPNESDGIGFWMDTLCLPAKDKRLKGLAIQSMRHVYSHAKAVLVLDEWIEKIRSDTSPLEMIARIYTSNWLKRLWTHQEGFLPPALWFQFADRAVEIKDLDARLMAYHATLQRQGQYFGWLLSANAQLTAVYAFLPDMFKSIKVDTRWTTYKLLAMSMSERKTARQEDEILCLATIIGMELKCFLELSSDKEGETAQWRMQRFLEQLGTFDSGIIFNNYARLEKEGYRWAPRSLLNLRTADLAPHEPNWPNPEAPFEQYNFSDGTGLRVRFPGFVISFSSGGNHSFSSAERGCAIRCEDVADSWMDVQGWWFVVQLPPNDIEWENNRLYAVILSRVPDPTAKGQRVPAAVASVRSAVTGSYTVAHETIATVWVQETAPEYVDTLEESLLPSDTEWLVT</sequence>
<dbReference type="Pfam" id="PF06985">
    <property type="entry name" value="HET"/>
    <property type="match status" value="1"/>
</dbReference>
<dbReference type="EMBL" id="JBFXLU010000311">
    <property type="protein sequence ID" value="KAL2830169.1"/>
    <property type="molecule type" value="Genomic_DNA"/>
</dbReference>
<evidence type="ECO:0000313" key="3">
    <source>
        <dbReference type="Proteomes" id="UP001610446"/>
    </source>
</evidence>
<dbReference type="PANTHER" id="PTHR39596">
    <property type="match status" value="1"/>
</dbReference>
<keyword evidence="3" id="KW-1185">Reference proteome</keyword>
<evidence type="ECO:0000259" key="1">
    <source>
        <dbReference type="PROSITE" id="PS00028"/>
    </source>
</evidence>
<reference evidence="2 3" key="1">
    <citation type="submission" date="2024-07" db="EMBL/GenBank/DDBJ databases">
        <title>Section-level genome sequencing and comparative genomics of Aspergillus sections Usti and Cavernicolus.</title>
        <authorList>
            <consortium name="Lawrence Berkeley National Laboratory"/>
            <person name="Nybo J.L."/>
            <person name="Vesth T.C."/>
            <person name="Theobald S."/>
            <person name="Frisvad J.C."/>
            <person name="Larsen T.O."/>
            <person name="Kjaerboelling I."/>
            <person name="Rothschild-Mancinelli K."/>
            <person name="Lyhne E.K."/>
            <person name="Kogle M.E."/>
            <person name="Barry K."/>
            <person name="Clum A."/>
            <person name="Na H."/>
            <person name="Ledsgaard L."/>
            <person name="Lin J."/>
            <person name="Lipzen A."/>
            <person name="Kuo A."/>
            <person name="Riley R."/>
            <person name="Mondo S."/>
            <person name="Labutti K."/>
            <person name="Haridas S."/>
            <person name="Pangalinan J."/>
            <person name="Salamov A.A."/>
            <person name="Simmons B.A."/>
            <person name="Magnuson J.K."/>
            <person name="Chen J."/>
            <person name="Drula E."/>
            <person name="Henrissat B."/>
            <person name="Wiebenga A."/>
            <person name="Lubbers R.J."/>
            <person name="Gomes A.C."/>
            <person name="Makela M.R."/>
            <person name="Stajich J."/>
            <person name="Grigoriev I.V."/>
            <person name="Mortensen U.H."/>
            <person name="De Vries R.P."/>
            <person name="Baker S.E."/>
            <person name="Andersen M.R."/>
        </authorList>
    </citation>
    <scope>NUCLEOTIDE SEQUENCE [LARGE SCALE GENOMIC DNA]</scope>
    <source>
        <strain evidence="2 3">CBS 123904</strain>
    </source>
</reference>
<accession>A0ABR4IQX9</accession>
<name>A0ABR4IQX9_9EURO</name>
<dbReference type="Proteomes" id="UP001610446">
    <property type="component" value="Unassembled WGS sequence"/>
</dbReference>
<dbReference type="InterPro" id="IPR013087">
    <property type="entry name" value="Znf_C2H2_type"/>
</dbReference>
<dbReference type="PROSITE" id="PS00028">
    <property type="entry name" value="ZINC_FINGER_C2H2_1"/>
    <property type="match status" value="1"/>
</dbReference>
<protein>
    <recommendedName>
        <fullName evidence="1">C2H2-type domain-containing protein</fullName>
    </recommendedName>
</protein>
<feature type="domain" description="C2H2-type" evidence="1">
    <location>
        <begin position="268"/>
        <end position="292"/>
    </location>
</feature>